<proteinExistence type="predicted"/>
<evidence type="ECO:0000313" key="2">
    <source>
        <dbReference type="Proteomes" id="UP000029074"/>
    </source>
</evidence>
<organism evidence="1 2">
    <name type="scientific">Bifidobacterium gallicum DSM 20093 = LMG 11596</name>
    <dbReference type="NCBI Taxonomy" id="561180"/>
    <lineage>
        <taxon>Bacteria</taxon>
        <taxon>Bacillati</taxon>
        <taxon>Actinomycetota</taxon>
        <taxon>Actinomycetes</taxon>
        <taxon>Bifidobacteriales</taxon>
        <taxon>Bifidobacteriaceae</taxon>
        <taxon>Bifidobacterium</taxon>
    </lineage>
</organism>
<accession>A0A087AIL7</accession>
<dbReference type="Proteomes" id="UP000029074">
    <property type="component" value="Unassembled WGS sequence"/>
</dbReference>
<evidence type="ECO:0000313" key="1">
    <source>
        <dbReference type="EMBL" id="KFI58617.1"/>
    </source>
</evidence>
<keyword evidence="2" id="KW-1185">Reference proteome</keyword>
<gene>
    <name evidence="1" type="ORF">BGLCM_0908</name>
</gene>
<dbReference type="EMBL" id="JGYW01000005">
    <property type="protein sequence ID" value="KFI58617.1"/>
    <property type="molecule type" value="Genomic_DNA"/>
</dbReference>
<name>A0A087AIL7_9BIFI</name>
<protein>
    <submittedName>
        <fullName evidence="1">Uncharacterized protein</fullName>
    </submittedName>
</protein>
<dbReference type="AlphaFoldDB" id="A0A087AIL7"/>
<reference evidence="1 2" key="1">
    <citation type="submission" date="2014-03" db="EMBL/GenBank/DDBJ databases">
        <title>Genomics of Bifidobacteria.</title>
        <authorList>
            <person name="Ventura M."/>
            <person name="Milani C."/>
            <person name="Lugli G.A."/>
        </authorList>
    </citation>
    <scope>NUCLEOTIDE SEQUENCE [LARGE SCALE GENOMIC DNA]</scope>
    <source>
        <strain evidence="1 2">LMG 11596</strain>
    </source>
</reference>
<sequence>MFTNGGRGGGCFPLCCSKPTMVGFCPLHEVLHGLSVCTTCKNMYAMYVWLLRSRKRTEPVIDVKYDTIARVIDALGSATWCEVLENQVPGMLPTRRPIAEQAHVIYRVYTCEKLDFSRQFSFCWGGSQDSQINGTKAQMWKKSEHFCSYTLIFRSKVNHVPYYEHRLGVHPLATVKSASLGART</sequence>
<comment type="caution">
    <text evidence="1">The sequence shown here is derived from an EMBL/GenBank/DDBJ whole genome shotgun (WGS) entry which is preliminary data.</text>
</comment>